<protein>
    <submittedName>
        <fullName evidence="1">Uncharacterized protein</fullName>
    </submittedName>
</protein>
<gene>
    <name evidence="1" type="ORF">NDN08_007402</name>
</gene>
<dbReference type="InterPro" id="IPR011990">
    <property type="entry name" value="TPR-like_helical_dom_sf"/>
</dbReference>
<sequence>MGFVGCIDVVRFGRGRGSICRLEKGDGELNLGDDELREERERQANADYRRKLEERLRGTSSIGARDLEASGQVDALSGIPDDLDELDDIAMNRGPNDQGKVAMWGAWLDESVAGRKVGKATQQAEAEEIFRVGLELFERGRYKEATKELTAACLLAGVNSREGGQYQLWLGQALDAAGEKKKAIACLEALKSHRDSDVRKVADEVLFIITAPPLNLGKEHFVSIETGKNYEVLHKNGRRRSSIPTAAIPKGPEKYSLEWFLEKKPEAAPDDNLDKAAVAAVVLVSVGLVIASRL</sequence>
<dbReference type="PANTHER" id="PTHR36761:SF2">
    <property type="entry name" value="ORF03 PROTEIN"/>
    <property type="match status" value="1"/>
</dbReference>
<dbReference type="Gene3D" id="1.25.40.10">
    <property type="entry name" value="Tetratricopeptide repeat domain"/>
    <property type="match status" value="1"/>
</dbReference>
<keyword evidence="2" id="KW-1185">Reference proteome</keyword>
<organism evidence="1 2">
    <name type="scientific">Rhodosorus marinus</name>
    <dbReference type="NCBI Taxonomy" id="101924"/>
    <lineage>
        <taxon>Eukaryota</taxon>
        <taxon>Rhodophyta</taxon>
        <taxon>Stylonematophyceae</taxon>
        <taxon>Stylonematales</taxon>
        <taxon>Stylonemataceae</taxon>
        <taxon>Rhodosorus</taxon>
    </lineage>
</organism>
<proteinExistence type="predicted"/>
<evidence type="ECO:0000313" key="1">
    <source>
        <dbReference type="EMBL" id="KAJ8907287.1"/>
    </source>
</evidence>
<evidence type="ECO:0000313" key="2">
    <source>
        <dbReference type="Proteomes" id="UP001157974"/>
    </source>
</evidence>
<dbReference type="AlphaFoldDB" id="A0AAV8V274"/>
<comment type="caution">
    <text evidence="1">The sequence shown here is derived from an EMBL/GenBank/DDBJ whole genome shotgun (WGS) entry which is preliminary data.</text>
</comment>
<name>A0AAV8V274_9RHOD</name>
<dbReference type="PANTHER" id="PTHR36761">
    <property type="entry name" value="ORF03 PROTEIN"/>
    <property type="match status" value="1"/>
</dbReference>
<accession>A0AAV8V274</accession>
<reference evidence="1 2" key="1">
    <citation type="journal article" date="2023" name="Nat. Commun.">
        <title>Origin of minicircular mitochondrial genomes in red algae.</title>
        <authorList>
            <person name="Lee Y."/>
            <person name="Cho C.H."/>
            <person name="Lee Y.M."/>
            <person name="Park S.I."/>
            <person name="Yang J.H."/>
            <person name="West J.A."/>
            <person name="Bhattacharya D."/>
            <person name="Yoon H.S."/>
        </authorList>
    </citation>
    <scope>NUCLEOTIDE SEQUENCE [LARGE SCALE GENOMIC DNA]</scope>
    <source>
        <strain evidence="1 2">CCMP1338</strain>
        <tissue evidence="1">Whole cell</tissue>
    </source>
</reference>
<dbReference type="SUPFAM" id="SSF48452">
    <property type="entry name" value="TPR-like"/>
    <property type="match status" value="1"/>
</dbReference>
<dbReference type="EMBL" id="JAMWBK010000002">
    <property type="protein sequence ID" value="KAJ8907287.1"/>
    <property type="molecule type" value="Genomic_DNA"/>
</dbReference>
<dbReference type="Proteomes" id="UP001157974">
    <property type="component" value="Unassembled WGS sequence"/>
</dbReference>